<dbReference type="PANTHER" id="PTHR21141">
    <property type="entry name" value="60S ACIDIC RIBOSOMAL PROTEIN FAMILY MEMBER"/>
    <property type="match status" value="1"/>
</dbReference>
<evidence type="ECO:0000256" key="3">
    <source>
        <dbReference type="ARBA" id="ARBA00023274"/>
    </source>
</evidence>
<keyword evidence="3" id="KW-0687">Ribonucleoprotein</keyword>
<gene>
    <name evidence="5" type="ORF">CCAE0312_LOCUS7892</name>
</gene>
<dbReference type="InterPro" id="IPR027534">
    <property type="entry name" value="Ribosomal_P1/P2"/>
</dbReference>
<protein>
    <recommendedName>
        <fullName evidence="6">60S acidic ribosomal protein P2</fullName>
    </recommendedName>
</protein>
<reference evidence="5" key="1">
    <citation type="submission" date="2021-01" db="EMBL/GenBank/DDBJ databases">
        <authorList>
            <person name="Corre E."/>
            <person name="Pelletier E."/>
            <person name="Niang G."/>
            <person name="Scheremetjew M."/>
            <person name="Finn R."/>
            <person name="Kale V."/>
            <person name="Holt S."/>
            <person name="Cochrane G."/>
            <person name="Meng A."/>
            <person name="Brown T."/>
            <person name="Cohen L."/>
        </authorList>
    </citation>
    <scope>NUCLEOTIDE SEQUENCE</scope>
    <source>
        <strain evidence="5">SAG 36.94</strain>
    </source>
</reference>
<dbReference type="Pfam" id="PF00428">
    <property type="entry name" value="Ribosomal_60s"/>
    <property type="match status" value="1"/>
</dbReference>
<dbReference type="CDD" id="cd05833">
    <property type="entry name" value="Ribosomal_P2"/>
    <property type="match status" value="1"/>
</dbReference>
<evidence type="ECO:0000313" key="5">
    <source>
        <dbReference type="EMBL" id="CAD9235801.1"/>
    </source>
</evidence>
<evidence type="ECO:0000256" key="2">
    <source>
        <dbReference type="ARBA" id="ARBA00022980"/>
    </source>
</evidence>
<dbReference type="Gene3D" id="1.10.10.1410">
    <property type="match status" value="1"/>
</dbReference>
<evidence type="ECO:0008006" key="6">
    <source>
        <dbReference type="Google" id="ProtNLM"/>
    </source>
</evidence>
<feature type="region of interest" description="Disordered" evidence="4">
    <location>
        <begin position="81"/>
        <end position="114"/>
    </location>
</feature>
<comment type="similarity">
    <text evidence="1">Belongs to the eukaryotic ribosomal protein P1/P2 family.</text>
</comment>
<dbReference type="InterPro" id="IPR044076">
    <property type="entry name" value="Ribosomal_P2"/>
</dbReference>
<dbReference type="GO" id="GO:0002182">
    <property type="term" value="P:cytoplasmic translational elongation"/>
    <property type="evidence" value="ECO:0007669"/>
    <property type="project" value="InterPro"/>
</dbReference>
<dbReference type="GO" id="GO:0022625">
    <property type="term" value="C:cytosolic large ribosomal subunit"/>
    <property type="evidence" value="ECO:0007669"/>
    <property type="project" value="InterPro"/>
</dbReference>
<dbReference type="GO" id="GO:0003735">
    <property type="term" value="F:structural constituent of ribosome"/>
    <property type="evidence" value="ECO:0007669"/>
    <property type="project" value="InterPro"/>
</dbReference>
<dbReference type="EMBL" id="HBGH01014225">
    <property type="protein sequence ID" value="CAD9235801.1"/>
    <property type="molecule type" value="Transcribed_RNA"/>
</dbReference>
<accession>A0A7S1XG57</accession>
<dbReference type="PANTHER" id="PTHR21141:SF5">
    <property type="entry name" value="LARGE RIBOSOMAL SUBUNIT PROTEIN P2"/>
    <property type="match status" value="1"/>
</dbReference>
<name>A0A7S1XG57_9RHOD</name>
<evidence type="ECO:0000256" key="4">
    <source>
        <dbReference type="SAM" id="MobiDB-lite"/>
    </source>
</evidence>
<keyword evidence="2" id="KW-0689">Ribosomal protein</keyword>
<proteinExistence type="inferred from homology"/>
<dbReference type="HAMAP" id="MF_01478">
    <property type="entry name" value="Ribosomal_L12_arch"/>
    <property type="match status" value="1"/>
</dbReference>
<dbReference type="AlphaFoldDB" id="A0A7S1XG57"/>
<feature type="compositionally biased region" description="Acidic residues" evidence="4">
    <location>
        <begin position="97"/>
        <end position="108"/>
    </location>
</feature>
<dbReference type="InterPro" id="IPR038716">
    <property type="entry name" value="P1/P2_N_sf"/>
</dbReference>
<organism evidence="5">
    <name type="scientific">Compsopogon caeruleus</name>
    <dbReference type="NCBI Taxonomy" id="31354"/>
    <lineage>
        <taxon>Eukaryota</taxon>
        <taxon>Rhodophyta</taxon>
        <taxon>Compsopogonophyceae</taxon>
        <taxon>Compsopogonales</taxon>
        <taxon>Compsopogonaceae</taxon>
        <taxon>Compsopogon</taxon>
    </lineage>
</organism>
<dbReference type="FunFam" id="1.10.10.1410:FF:000002">
    <property type="entry name" value="60S acidic ribosomal protein P2"/>
    <property type="match status" value="1"/>
</dbReference>
<feature type="compositionally biased region" description="Low complexity" evidence="4">
    <location>
        <begin position="81"/>
        <end position="92"/>
    </location>
</feature>
<sequence length="114" mass="11644">MKYLSAYMLAVMGGNESPTEDVIRGILSSVGAEIDDTILAKVMSELEGKDLMDVMAAGREKLASVPVGGAVAVGGGAGATGAVDAGGDAPAAAEEEKKEEEEEEDEDMGFSLFD</sequence>
<evidence type="ECO:0000256" key="1">
    <source>
        <dbReference type="ARBA" id="ARBA00005436"/>
    </source>
</evidence>